<proteinExistence type="predicted"/>
<evidence type="ECO:0000313" key="2">
    <source>
        <dbReference type="EMBL" id="CAD6190091.1"/>
    </source>
</evidence>
<comment type="caution">
    <text evidence="2">The sequence shown here is derived from an EMBL/GenBank/DDBJ whole genome shotgun (WGS) entry which is preliminary data.</text>
</comment>
<evidence type="ECO:0000256" key="1">
    <source>
        <dbReference type="SAM" id="SignalP"/>
    </source>
</evidence>
<gene>
    <name evidence="2" type="ORF">CAUJ_LOCUS6010</name>
</gene>
<feature type="signal peptide" evidence="1">
    <location>
        <begin position="1"/>
        <end position="24"/>
    </location>
</feature>
<dbReference type="EMBL" id="CAJGYM010000014">
    <property type="protein sequence ID" value="CAD6190091.1"/>
    <property type="molecule type" value="Genomic_DNA"/>
</dbReference>
<keyword evidence="1" id="KW-0732">Signal</keyword>
<reference evidence="2" key="1">
    <citation type="submission" date="2020-10" db="EMBL/GenBank/DDBJ databases">
        <authorList>
            <person name="Kikuchi T."/>
        </authorList>
    </citation>
    <scope>NUCLEOTIDE SEQUENCE</scope>
    <source>
        <strain evidence="2">NKZ352</strain>
    </source>
</reference>
<dbReference type="Proteomes" id="UP000835052">
    <property type="component" value="Unassembled WGS sequence"/>
</dbReference>
<organism evidence="2 3">
    <name type="scientific">Caenorhabditis auriculariae</name>
    <dbReference type="NCBI Taxonomy" id="2777116"/>
    <lineage>
        <taxon>Eukaryota</taxon>
        <taxon>Metazoa</taxon>
        <taxon>Ecdysozoa</taxon>
        <taxon>Nematoda</taxon>
        <taxon>Chromadorea</taxon>
        <taxon>Rhabditida</taxon>
        <taxon>Rhabditina</taxon>
        <taxon>Rhabditomorpha</taxon>
        <taxon>Rhabditoidea</taxon>
        <taxon>Rhabditidae</taxon>
        <taxon>Peloderinae</taxon>
        <taxon>Caenorhabditis</taxon>
    </lineage>
</organism>
<sequence>MIKTIKILYAVLLVVSICVVFTNADGNLELSFEFFPNEEDYSDLYGYLFTARIIATKKDSQNRDAIVGSALCSYMTWEDSGIDDVAKMYSTRKCSFDGEMTDDVHVLLIFSKNHEMKNSWAESHPIYYGFNPAVHVKYMTEKYGLRDGKPLYSPVKIRVEGMGKIFTWDQNTRDLEALMADPSKSIYDHGLYLVKRQKSGFSFVNMYYDPYEVTGYLT</sequence>
<feature type="chain" id="PRO_5035735657" evidence="1">
    <location>
        <begin position="25"/>
        <end position="218"/>
    </location>
</feature>
<accession>A0A8S1H3T4</accession>
<dbReference type="AlphaFoldDB" id="A0A8S1H3T4"/>
<keyword evidence="3" id="KW-1185">Reference proteome</keyword>
<name>A0A8S1H3T4_9PELO</name>
<evidence type="ECO:0000313" key="3">
    <source>
        <dbReference type="Proteomes" id="UP000835052"/>
    </source>
</evidence>
<protein>
    <submittedName>
        <fullName evidence="2">Uncharacterized protein</fullName>
    </submittedName>
</protein>